<dbReference type="InterPro" id="IPR012337">
    <property type="entry name" value="RNaseH-like_sf"/>
</dbReference>
<dbReference type="AlphaFoldDB" id="A0A1W0WDR3"/>
<feature type="region of interest" description="Disordered" evidence="1">
    <location>
        <begin position="451"/>
        <end position="473"/>
    </location>
</feature>
<dbReference type="Gene3D" id="3.30.420.10">
    <property type="entry name" value="Ribonuclease H-like superfamily/Ribonuclease H"/>
    <property type="match status" value="1"/>
</dbReference>
<dbReference type="GO" id="GO:0008408">
    <property type="term" value="F:3'-5' exonuclease activity"/>
    <property type="evidence" value="ECO:0007669"/>
    <property type="project" value="InterPro"/>
</dbReference>
<dbReference type="Pfam" id="PF01927">
    <property type="entry name" value="Mut7-C"/>
    <property type="match status" value="1"/>
</dbReference>
<dbReference type="InterPro" id="IPR052408">
    <property type="entry name" value="Exonuclease_MUT-7-like"/>
</dbReference>
<dbReference type="EMBL" id="MTYJ01000126">
    <property type="protein sequence ID" value="OQV13344.1"/>
    <property type="molecule type" value="Genomic_DNA"/>
</dbReference>
<proteinExistence type="predicted"/>
<sequence>MFSHDSISFDAWLEIITDDLVPRDPYSLRHFTLNDLRSRGNTEEGIARLLHIWDGADGWIKSSGYQGVPDGTFHPPIEWSYYGLKLPRDAISVVDSKEAFSRSLDVLGASDIIGIDGEWKPDVVDGQKTLQRISILQLATRSHCFLLDFLQLRRILHHGDWKLLSDIFNSPAVIKLGFALDGDFARLKDIPVFSKETTANYPNLFDVKLVVKRLAAEDPDMFKRRTEREIPGSLTGIIKVLFGEPLDKREQISNWERRPLRESQIIYAALDAFCLIEVWDVLRSRSADRNIAFPPGKMSPSEEALKLELAAFPVMNLDAAIAASAKKFICDTHLEGLSRRLRNIGVDTEFADETWTEQRLLEQTMRDDRIFLTSPARWANVRKQLPRGCCFSISNNAKSIRQLEYVVRMFNISITRDSVLSRCSSCNGDVFIHATRHEVMLLVKLSPTSEVASTPQSAQPARSTRCTENTRDNPIPTAGPDFATCFKNVVEARETIDFLTGKVTLNGISVDVGSLQEFKMSRVKDYYICSSCGKVYWPGTHFGRTWHFLIANKLVQA</sequence>
<dbReference type="InterPro" id="IPR002782">
    <property type="entry name" value="Mut7-C_RNAse_dom"/>
</dbReference>
<accession>A0A1W0WDR3</accession>
<protein>
    <submittedName>
        <fullName evidence="4">Exonuclease mut-7-like protein</fullName>
    </submittedName>
</protein>
<keyword evidence="4" id="KW-0378">Hydrolase</keyword>
<feature type="domain" description="3'-5' exonuclease" evidence="2">
    <location>
        <begin position="93"/>
        <end position="284"/>
    </location>
</feature>
<dbReference type="Proteomes" id="UP000192578">
    <property type="component" value="Unassembled WGS sequence"/>
</dbReference>
<comment type="caution">
    <text evidence="4">The sequence shown here is derived from an EMBL/GenBank/DDBJ whole genome shotgun (WGS) entry which is preliminary data.</text>
</comment>
<dbReference type="SUPFAM" id="SSF53098">
    <property type="entry name" value="Ribonuclease H-like"/>
    <property type="match status" value="1"/>
</dbReference>
<dbReference type="PANTHER" id="PTHR47765">
    <property type="entry name" value="3'-5' EXONUCLEASE DOMAIN-CONTAINING PROTEIN"/>
    <property type="match status" value="1"/>
</dbReference>
<evidence type="ECO:0000313" key="5">
    <source>
        <dbReference type="Proteomes" id="UP000192578"/>
    </source>
</evidence>
<dbReference type="PANTHER" id="PTHR47765:SF2">
    <property type="entry name" value="EXONUCLEASE MUT-7 HOMOLOG"/>
    <property type="match status" value="1"/>
</dbReference>
<dbReference type="GO" id="GO:0003676">
    <property type="term" value="F:nucleic acid binding"/>
    <property type="evidence" value="ECO:0007669"/>
    <property type="project" value="InterPro"/>
</dbReference>
<keyword evidence="4" id="KW-0269">Exonuclease</keyword>
<feature type="domain" description="Mut7-C RNAse" evidence="3">
    <location>
        <begin position="326"/>
        <end position="439"/>
    </location>
</feature>
<name>A0A1W0WDR3_HYPEX</name>
<evidence type="ECO:0000259" key="3">
    <source>
        <dbReference type="Pfam" id="PF01927"/>
    </source>
</evidence>
<organism evidence="4 5">
    <name type="scientific">Hypsibius exemplaris</name>
    <name type="common">Freshwater tardigrade</name>
    <dbReference type="NCBI Taxonomy" id="2072580"/>
    <lineage>
        <taxon>Eukaryota</taxon>
        <taxon>Metazoa</taxon>
        <taxon>Ecdysozoa</taxon>
        <taxon>Tardigrada</taxon>
        <taxon>Eutardigrada</taxon>
        <taxon>Parachela</taxon>
        <taxon>Hypsibioidea</taxon>
        <taxon>Hypsibiidae</taxon>
        <taxon>Hypsibius</taxon>
    </lineage>
</organism>
<dbReference type="Pfam" id="PF01612">
    <property type="entry name" value="DNA_pol_A_exo1"/>
    <property type="match status" value="1"/>
</dbReference>
<gene>
    <name evidence="4" type="ORF">BV898_12454</name>
</gene>
<keyword evidence="4" id="KW-0540">Nuclease</keyword>
<dbReference type="InterPro" id="IPR002562">
    <property type="entry name" value="3'-5'_exonuclease_dom"/>
</dbReference>
<feature type="compositionally biased region" description="Polar residues" evidence="1">
    <location>
        <begin position="451"/>
        <end position="467"/>
    </location>
</feature>
<dbReference type="OrthoDB" id="18193at2759"/>
<evidence type="ECO:0000259" key="2">
    <source>
        <dbReference type="Pfam" id="PF01612"/>
    </source>
</evidence>
<reference evidence="5" key="1">
    <citation type="submission" date="2017-01" db="EMBL/GenBank/DDBJ databases">
        <title>Comparative genomics of anhydrobiosis in the tardigrade Hypsibius dujardini.</title>
        <authorList>
            <person name="Yoshida Y."/>
            <person name="Koutsovoulos G."/>
            <person name="Laetsch D."/>
            <person name="Stevens L."/>
            <person name="Kumar S."/>
            <person name="Horikawa D."/>
            <person name="Ishino K."/>
            <person name="Komine S."/>
            <person name="Tomita M."/>
            <person name="Blaxter M."/>
            <person name="Arakawa K."/>
        </authorList>
    </citation>
    <scope>NUCLEOTIDE SEQUENCE [LARGE SCALE GENOMIC DNA]</scope>
    <source>
        <strain evidence="5">Z151</strain>
    </source>
</reference>
<keyword evidence="5" id="KW-1185">Reference proteome</keyword>
<dbReference type="GO" id="GO:0006139">
    <property type="term" value="P:nucleobase-containing compound metabolic process"/>
    <property type="evidence" value="ECO:0007669"/>
    <property type="project" value="InterPro"/>
</dbReference>
<evidence type="ECO:0000313" key="4">
    <source>
        <dbReference type="EMBL" id="OQV13344.1"/>
    </source>
</evidence>
<evidence type="ECO:0000256" key="1">
    <source>
        <dbReference type="SAM" id="MobiDB-lite"/>
    </source>
</evidence>
<dbReference type="InterPro" id="IPR036397">
    <property type="entry name" value="RNaseH_sf"/>
</dbReference>